<dbReference type="AlphaFoldDB" id="A0A7Y6TZA7"/>
<protein>
    <submittedName>
        <fullName evidence="2">Uncharacterized protein</fullName>
    </submittedName>
</protein>
<dbReference type="RefSeq" id="WP_176071799.1">
    <property type="nucleotide sequence ID" value="NZ_JABWMJ010000020.1"/>
</dbReference>
<accession>A0A7Y6TZA7</accession>
<evidence type="ECO:0000313" key="2">
    <source>
        <dbReference type="EMBL" id="NUZ08942.1"/>
    </source>
</evidence>
<dbReference type="Proteomes" id="UP000529637">
    <property type="component" value="Unassembled WGS sequence"/>
</dbReference>
<feature type="region of interest" description="Disordered" evidence="1">
    <location>
        <begin position="139"/>
        <end position="159"/>
    </location>
</feature>
<evidence type="ECO:0000313" key="3">
    <source>
        <dbReference type="Proteomes" id="UP000529637"/>
    </source>
</evidence>
<gene>
    <name evidence="2" type="ORF">HQN59_24680</name>
</gene>
<proteinExistence type="predicted"/>
<name>A0A7Y6TZA7_9BURK</name>
<organism evidence="2 3">
    <name type="scientific">Piscinibacter koreensis</name>
    <dbReference type="NCBI Taxonomy" id="2742824"/>
    <lineage>
        <taxon>Bacteria</taxon>
        <taxon>Pseudomonadati</taxon>
        <taxon>Pseudomonadota</taxon>
        <taxon>Betaproteobacteria</taxon>
        <taxon>Burkholderiales</taxon>
        <taxon>Sphaerotilaceae</taxon>
        <taxon>Piscinibacter</taxon>
    </lineage>
</organism>
<dbReference type="EMBL" id="JABWMJ010000020">
    <property type="protein sequence ID" value="NUZ08942.1"/>
    <property type="molecule type" value="Genomic_DNA"/>
</dbReference>
<comment type="caution">
    <text evidence="2">The sequence shown here is derived from an EMBL/GenBank/DDBJ whole genome shotgun (WGS) entry which is preliminary data.</text>
</comment>
<keyword evidence="3" id="KW-1185">Reference proteome</keyword>
<reference evidence="2 3" key="1">
    <citation type="submission" date="2020-06" db="EMBL/GenBank/DDBJ databases">
        <title>Schlegella sp. ID0723 isolated from air conditioner.</title>
        <authorList>
            <person name="Kim D.Y."/>
            <person name="Kim D.-U."/>
        </authorList>
    </citation>
    <scope>NUCLEOTIDE SEQUENCE [LARGE SCALE GENOMIC DNA]</scope>
    <source>
        <strain evidence="2 3">ID0723</strain>
    </source>
</reference>
<evidence type="ECO:0000256" key="1">
    <source>
        <dbReference type="SAM" id="MobiDB-lite"/>
    </source>
</evidence>
<sequence>MNHTTINFIEPPETTVHIDGATFTLRPITMRILPALVTCVEPAFEEITRLMLDPTLPAAAGVLARQTSPICEAIALCTGVDAKTIYAMTPDRAAALLLVCCEVNADFFFRAVPSLSDQLDGIAPLLKGKIRAAMQKATPAIGAGPSSSSPAPATATETS</sequence>